<dbReference type="InterPro" id="IPR020476">
    <property type="entry name" value="Nudix_hydrolase"/>
</dbReference>
<evidence type="ECO:0000256" key="6">
    <source>
        <dbReference type="ARBA" id="ARBA00022763"/>
    </source>
</evidence>
<evidence type="ECO:0000256" key="4">
    <source>
        <dbReference type="ARBA" id="ARBA00022705"/>
    </source>
</evidence>
<evidence type="ECO:0000259" key="13">
    <source>
        <dbReference type="PROSITE" id="PS51462"/>
    </source>
</evidence>
<dbReference type="InterPro" id="IPR020084">
    <property type="entry name" value="NUDIX_hydrolase_CS"/>
</dbReference>
<keyword evidence="3" id="KW-0515">Mutator protein</keyword>
<evidence type="ECO:0000256" key="11">
    <source>
        <dbReference type="ARBA" id="ARBA00038905"/>
    </source>
</evidence>
<evidence type="ECO:0000256" key="8">
    <source>
        <dbReference type="ARBA" id="ARBA00022842"/>
    </source>
</evidence>
<dbReference type="PANTHER" id="PTHR47707">
    <property type="entry name" value="8-OXO-DGTP DIPHOSPHATASE"/>
    <property type="match status" value="1"/>
</dbReference>
<dbReference type="Gene3D" id="3.90.79.10">
    <property type="entry name" value="Nucleoside Triphosphate Pyrophosphohydrolase"/>
    <property type="match status" value="1"/>
</dbReference>
<evidence type="ECO:0000256" key="12">
    <source>
        <dbReference type="RuleBase" id="RU003476"/>
    </source>
</evidence>
<evidence type="ECO:0000313" key="15">
    <source>
        <dbReference type="Proteomes" id="UP000593758"/>
    </source>
</evidence>
<keyword evidence="9" id="KW-0234">DNA repair</keyword>
<dbReference type="KEGG" id="halt:IM660_17930"/>
<reference evidence="14 15" key="1">
    <citation type="submission" date="2020-10" db="EMBL/GenBank/DDBJ databases">
        <title>Haloactinobacterium sp. RN3S43, a bacterium isolated from saline soil.</title>
        <authorList>
            <person name="Sun J.-Q."/>
        </authorList>
    </citation>
    <scope>NUCLEOTIDE SEQUENCE [LARGE SCALE GENOMIC DNA]</scope>
    <source>
        <strain evidence="14 15">RN3S43</strain>
    </source>
</reference>
<keyword evidence="8" id="KW-0460">Magnesium</keyword>
<dbReference type="GO" id="GO:0044716">
    <property type="term" value="F:8-oxo-GDP phosphatase activity"/>
    <property type="evidence" value="ECO:0007669"/>
    <property type="project" value="TreeGrafter"/>
</dbReference>
<organism evidence="14 15">
    <name type="scientific">Ruania alkalisoli</name>
    <dbReference type="NCBI Taxonomy" id="2779775"/>
    <lineage>
        <taxon>Bacteria</taxon>
        <taxon>Bacillati</taxon>
        <taxon>Actinomycetota</taxon>
        <taxon>Actinomycetes</taxon>
        <taxon>Micrococcales</taxon>
        <taxon>Ruaniaceae</taxon>
        <taxon>Ruania</taxon>
    </lineage>
</organism>
<evidence type="ECO:0000256" key="10">
    <source>
        <dbReference type="ARBA" id="ARBA00035861"/>
    </source>
</evidence>
<evidence type="ECO:0000256" key="3">
    <source>
        <dbReference type="ARBA" id="ARBA00022457"/>
    </source>
</evidence>
<dbReference type="PRINTS" id="PR00502">
    <property type="entry name" value="NUDIXFAMILY"/>
</dbReference>
<evidence type="ECO:0000256" key="2">
    <source>
        <dbReference type="ARBA" id="ARBA00005582"/>
    </source>
</evidence>
<evidence type="ECO:0000256" key="5">
    <source>
        <dbReference type="ARBA" id="ARBA00022723"/>
    </source>
</evidence>
<keyword evidence="6" id="KW-0227">DNA damage</keyword>
<dbReference type="SUPFAM" id="SSF55811">
    <property type="entry name" value="Nudix"/>
    <property type="match status" value="1"/>
</dbReference>
<keyword evidence="4" id="KW-0235">DNA replication</keyword>
<dbReference type="GO" id="GO:0046872">
    <property type="term" value="F:metal ion binding"/>
    <property type="evidence" value="ECO:0007669"/>
    <property type="project" value="UniProtKB-KW"/>
</dbReference>
<dbReference type="InterPro" id="IPR015797">
    <property type="entry name" value="NUDIX_hydrolase-like_dom_sf"/>
</dbReference>
<comment type="catalytic activity">
    <reaction evidence="10">
        <text>8-oxo-dGTP + H2O = 8-oxo-dGMP + diphosphate + H(+)</text>
        <dbReference type="Rhea" id="RHEA:31575"/>
        <dbReference type="ChEBI" id="CHEBI:15377"/>
        <dbReference type="ChEBI" id="CHEBI:15378"/>
        <dbReference type="ChEBI" id="CHEBI:33019"/>
        <dbReference type="ChEBI" id="CHEBI:63224"/>
        <dbReference type="ChEBI" id="CHEBI:77896"/>
        <dbReference type="EC" id="3.6.1.55"/>
    </reaction>
</comment>
<evidence type="ECO:0000256" key="1">
    <source>
        <dbReference type="ARBA" id="ARBA00001946"/>
    </source>
</evidence>
<dbReference type="InterPro" id="IPR047127">
    <property type="entry name" value="MutT-like"/>
</dbReference>
<dbReference type="EMBL" id="CP063169">
    <property type="protein sequence ID" value="QOR70444.1"/>
    <property type="molecule type" value="Genomic_DNA"/>
</dbReference>
<evidence type="ECO:0000256" key="7">
    <source>
        <dbReference type="ARBA" id="ARBA00022801"/>
    </source>
</evidence>
<gene>
    <name evidence="14" type="ORF">IM660_17930</name>
</gene>
<dbReference type="GO" id="GO:0006281">
    <property type="term" value="P:DNA repair"/>
    <property type="evidence" value="ECO:0007669"/>
    <property type="project" value="UniProtKB-KW"/>
</dbReference>
<comment type="cofactor">
    <cofactor evidence="1">
        <name>Mg(2+)</name>
        <dbReference type="ChEBI" id="CHEBI:18420"/>
    </cofactor>
</comment>
<name>A0A7M1SU20_9MICO</name>
<sequence>MPGVHTPVDKHCGQPATVSVQARRYDRGVTAASHSRLVVAAAIVDDLDRPAQLLAARRSAPKSLAGQWEFAGGKVEEGEDDLDALRRELDEELGVSVELGDRIPGPAGGDWPILHGHAMRIWFARITDGTPEPLADHDALRWLPLENPFDVPWLEPDLPVVHAVRAIGRGNEFSD</sequence>
<dbReference type="InterPro" id="IPR000086">
    <property type="entry name" value="NUDIX_hydrolase_dom"/>
</dbReference>
<accession>A0A7M1SU20</accession>
<keyword evidence="15" id="KW-1185">Reference proteome</keyword>
<proteinExistence type="inferred from homology"/>
<keyword evidence="5" id="KW-0479">Metal-binding</keyword>
<dbReference type="EC" id="3.6.1.55" evidence="11"/>
<protein>
    <recommendedName>
        <fullName evidence="11">8-oxo-dGTP diphosphatase</fullName>
        <ecNumber evidence="11">3.6.1.55</ecNumber>
    </recommendedName>
</protein>
<dbReference type="GO" id="GO:0044715">
    <property type="term" value="F:8-oxo-dGDP phosphatase activity"/>
    <property type="evidence" value="ECO:0007669"/>
    <property type="project" value="TreeGrafter"/>
</dbReference>
<dbReference type="Proteomes" id="UP000593758">
    <property type="component" value="Chromosome"/>
</dbReference>
<keyword evidence="7 12" id="KW-0378">Hydrolase</keyword>
<feature type="domain" description="Nudix hydrolase" evidence="13">
    <location>
        <begin position="34"/>
        <end position="168"/>
    </location>
</feature>
<dbReference type="AlphaFoldDB" id="A0A7M1SU20"/>
<evidence type="ECO:0000256" key="9">
    <source>
        <dbReference type="ARBA" id="ARBA00023204"/>
    </source>
</evidence>
<dbReference type="GO" id="GO:0006260">
    <property type="term" value="P:DNA replication"/>
    <property type="evidence" value="ECO:0007669"/>
    <property type="project" value="UniProtKB-KW"/>
</dbReference>
<dbReference type="Pfam" id="PF00293">
    <property type="entry name" value="NUDIX"/>
    <property type="match status" value="1"/>
</dbReference>
<dbReference type="GO" id="GO:0008413">
    <property type="term" value="F:8-oxo-7,8-dihydroguanosine triphosphate pyrophosphatase activity"/>
    <property type="evidence" value="ECO:0007669"/>
    <property type="project" value="TreeGrafter"/>
</dbReference>
<dbReference type="CDD" id="cd03425">
    <property type="entry name" value="NUDIX_MutT_NudA_like"/>
    <property type="match status" value="1"/>
</dbReference>
<evidence type="ECO:0000313" key="14">
    <source>
        <dbReference type="EMBL" id="QOR70444.1"/>
    </source>
</evidence>
<dbReference type="PROSITE" id="PS51462">
    <property type="entry name" value="NUDIX"/>
    <property type="match status" value="1"/>
</dbReference>
<dbReference type="PROSITE" id="PS00893">
    <property type="entry name" value="NUDIX_BOX"/>
    <property type="match status" value="1"/>
</dbReference>
<comment type="similarity">
    <text evidence="2 12">Belongs to the Nudix hydrolase family.</text>
</comment>
<dbReference type="PANTHER" id="PTHR47707:SF1">
    <property type="entry name" value="NUDIX HYDROLASE FAMILY PROTEIN"/>
    <property type="match status" value="1"/>
</dbReference>
<dbReference type="GO" id="GO:0035539">
    <property type="term" value="F:8-oxo-7,8-dihydrodeoxyguanosine triphosphate pyrophosphatase activity"/>
    <property type="evidence" value="ECO:0007669"/>
    <property type="project" value="UniProtKB-EC"/>
</dbReference>